<protein>
    <submittedName>
        <fullName evidence="2">Uncharacterized protein</fullName>
    </submittedName>
</protein>
<organism evidence="2 3">
    <name type="scientific">Petrolisthes cinctipes</name>
    <name type="common">Flat porcelain crab</name>
    <dbReference type="NCBI Taxonomy" id="88211"/>
    <lineage>
        <taxon>Eukaryota</taxon>
        <taxon>Metazoa</taxon>
        <taxon>Ecdysozoa</taxon>
        <taxon>Arthropoda</taxon>
        <taxon>Crustacea</taxon>
        <taxon>Multicrustacea</taxon>
        <taxon>Malacostraca</taxon>
        <taxon>Eumalacostraca</taxon>
        <taxon>Eucarida</taxon>
        <taxon>Decapoda</taxon>
        <taxon>Pleocyemata</taxon>
        <taxon>Anomura</taxon>
        <taxon>Galatheoidea</taxon>
        <taxon>Porcellanidae</taxon>
        <taxon>Petrolisthes</taxon>
    </lineage>
</organism>
<evidence type="ECO:0000256" key="1">
    <source>
        <dbReference type="SAM" id="SignalP"/>
    </source>
</evidence>
<dbReference type="AlphaFoldDB" id="A0AAE1GIH8"/>
<keyword evidence="1" id="KW-0732">Signal</keyword>
<evidence type="ECO:0000313" key="3">
    <source>
        <dbReference type="Proteomes" id="UP001286313"/>
    </source>
</evidence>
<evidence type="ECO:0000313" key="2">
    <source>
        <dbReference type="EMBL" id="KAK3892382.1"/>
    </source>
</evidence>
<proteinExistence type="predicted"/>
<keyword evidence="3" id="KW-1185">Reference proteome</keyword>
<comment type="caution">
    <text evidence="2">The sequence shown here is derived from an EMBL/GenBank/DDBJ whole genome shotgun (WGS) entry which is preliminary data.</text>
</comment>
<feature type="chain" id="PRO_5042102733" evidence="1">
    <location>
        <begin position="30"/>
        <end position="176"/>
    </location>
</feature>
<accession>A0AAE1GIH8</accession>
<feature type="signal peptide" evidence="1">
    <location>
        <begin position="1"/>
        <end position="29"/>
    </location>
</feature>
<name>A0AAE1GIH8_PETCI</name>
<sequence>MALPPTTANLLQLVLRAHLQVMLWKAADCQAPPDESADVTKYGWEIKDSIPVPVIAKGDPASLGLIDVIRCQCRTQGKKCFTGVTCSMYCARDDHCQGFCFLPVDGTCLITHTDQDIVLGSLQATAEAATYFIDMKAGFVRKGDIGYKLVRQRVNHWVARNACWNMGTNMTLPKVQ</sequence>
<dbReference type="Proteomes" id="UP001286313">
    <property type="component" value="Unassembled WGS sequence"/>
</dbReference>
<reference evidence="2" key="1">
    <citation type="submission" date="2023-10" db="EMBL/GenBank/DDBJ databases">
        <title>Genome assemblies of two species of porcelain crab, Petrolisthes cinctipes and Petrolisthes manimaculis (Anomura: Porcellanidae).</title>
        <authorList>
            <person name="Angst P."/>
        </authorList>
    </citation>
    <scope>NUCLEOTIDE SEQUENCE</scope>
    <source>
        <strain evidence="2">PB745_01</strain>
        <tissue evidence="2">Gill</tissue>
    </source>
</reference>
<dbReference type="EMBL" id="JAWQEG010000261">
    <property type="protein sequence ID" value="KAK3892382.1"/>
    <property type="molecule type" value="Genomic_DNA"/>
</dbReference>
<gene>
    <name evidence="2" type="ORF">Pcinc_003752</name>
</gene>